<feature type="short sequence motif" description="'HIGH' region" evidence="9">
    <location>
        <begin position="87"/>
        <end position="95"/>
    </location>
</feature>
<keyword evidence="2 9" id="KW-0963">Cytoplasm</keyword>
<dbReference type="FunFam" id="1.10.240.10:FF:000007">
    <property type="entry name" value="Tryptophan--tRNA ligase"/>
    <property type="match status" value="1"/>
</dbReference>
<dbReference type="NCBIfam" id="TIGR00233">
    <property type="entry name" value="trpS"/>
    <property type="match status" value="1"/>
</dbReference>
<evidence type="ECO:0000313" key="30">
    <source>
        <dbReference type="Proteomes" id="UP000275843"/>
    </source>
</evidence>
<dbReference type="PANTHER" id="PTHR10055">
    <property type="entry name" value="TRYPTOPHANYL-TRNA SYNTHETASE"/>
    <property type="match status" value="1"/>
</dbReference>
<evidence type="ECO:0000313" key="12">
    <source>
        <dbReference type="EMBL" id="AKA76451.2"/>
    </source>
</evidence>
<dbReference type="PATRIC" id="fig|2287.6.peg.1518"/>
<sequence length="386" mass="45448">MYFLTTMPDEFTVTPWEVKGKVDYDKLIVQFGTQKITEELKQRIKNLAGDLHVMLRRNVFFSHRDLDLVLNDYEKSKGFFLYTGRAPSLGMHIGHLIPFIFTKWLQEKFNANLYIEITDDEKYMRNPEFTLDQTRSWAYDNILDIIAVGFNPDKTFIFQDTEYIRNMYPITVKIAKKLTFSEVRATFGLDASSNIGLIFYPALQIAPTMFEKKRCLIPAGIDQDPYWRLQRDIAESLGYYKAAQIHSKFLPPLTGPEGKMSSSNPETAIYLVDDPKTVERKIMKYAFSGGQPTIELHRKYGGNPEIDVPFQWLYYFFEEDDNRIKEIEEEYRSGKMLTGELKQILIDKLNNFLEEHRRRREEAKELVHVFKYDGKLAKQMWEKIHE</sequence>
<dbReference type="SUPFAM" id="SSF52374">
    <property type="entry name" value="Nucleotidylyl transferase"/>
    <property type="match status" value="1"/>
</dbReference>
<evidence type="ECO:0000313" key="22">
    <source>
        <dbReference type="Proteomes" id="UP000033057"/>
    </source>
</evidence>
<evidence type="ECO:0000313" key="23">
    <source>
        <dbReference type="Proteomes" id="UP000033085"/>
    </source>
</evidence>
<dbReference type="PANTHER" id="PTHR10055:SF1">
    <property type="entry name" value="TRYPTOPHAN--TRNA LIGASE, CYTOPLASMIC"/>
    <property type="match status" value="1"/>
</dbReference>
<evidence type="ECO:0000313" key="17">
    <source>
        <dbReference type="EMBL" id="AZF76091.1"/>
    </source>
</evidence>
<evidence type="ECO:0000313" key="29">
    <source>
        <dbReference type="Proteomes" id="UP000273443"/>
    </source>
</evidence>
<evidence type="ECO:0000313" key="19">
    <source>
        <dbReference type="EMBL" id="AZF81305.1"/>
    </source>
</evidence>
<dbReference type="PRINTS" id="PR01039">
    <property type="entry name" value="TRNASYNTHTRP"/>
</dbReference>
<keyword evidence="7 9" id="KW-0030">Aminoacyl-tRNA synthetase</keyword>
<comment type="subcellular location">
    <subcellularLocation>
        <location evidence="9">Cytoplasm</location>
    </subcellularLocation>
</comment>
<evidence type="ECO:0000313" key="13">
    <source>
        <dbReference type="EMBL" id="AKA79144.2"/>
    </source>
</evidence>
<dbReference type="EMBL" id="CP033236">
    <property type="protein sequence ID" value="AZF70847.1"/>
    <property type="molecule type" value="Genomic_DNA"/>
</dbReference>
<dbReference type="Proteomes" id="UP000033085">
    <property type="component" value="Chromosome"/>
</dbReference>
<dbReference type="GO" id="GO:0006436">
    <property type="term" value="P:tryptophanyl-tRNA aminoacylation"/>
    <property type="evidence" value="ECO:0007669"/>
    <property type="project" value="UniProtKB-UniRule"/>
</dbReference>
<dbReference type="EC" id="6.1.1.2" evidence="9"/>
<evidence type="ECO:0000313" key="20">
    <source>
        <dbReference type="EMBL" id="AZF83941.1"/>
    </source>
</evidence>
<evidence type="ECO:0000256" key="5">
    <source>
        <dbReference type="ARBA" id="ARBA00022840"/>
    </source>
</evidence>
<reference evidence="21" key="3">
    <citation type="submission" date="2016-04" db="EMBL/GenBank/DDBJ databases">
        <authorList>
            <person name="Evans L.H."/>
            <person name="Alamgir A."/>
            <person name="Owens N."/>
            <person name="Weber N.D."/>
            <person name="Virtaneva K."/>
            <person name="Barbian K."/>
            <person name="Babar A."/>
            <person name="Rosenke K."/>
        </authorList>
    </citation>
    <scope>NUCLEOTIDE SEQUENCE</scope>
    <source>
        <strain evidence="21">P1</strain>
    </source>
</reference>
<evidence type="ECO:0000313" key="32">
    <source>
        <dbReference type="Proteomes" id="UP000282269"/>
    </source>
</evidence>
<evidence type="ECO:0000313" key="16">
    <source>
        <dbReference type="EMBL" id="AZF73467.1"/>
    </source>
</evidence>
<dbReference type="KEGG" id="ssoa:SULA_1476"/>
<dbReference type="EMBL" id="CP011057">
    <property type="protein sequence ID" value="AKA79144.2"/>
    <property type="molecule type" value="Genomic_DNA"/>
</dbReference>
<dbReference type="KEGG" id="ssof:SULC_1475"/>
<dbReference type="Proteomes" id="UP000273443">
    <property type="component" value="Chromosome"/>
</dbReference>
<evidence type="ECO:0000313" key="11">
    <source>
        <dbReference type="EMBL" id="AKA73754.2"/>
    </source>
</evidence>
<evidence type="ECO:0000256" key="2">
    <source>
        <dbReference type="ARBA" id="ARBA00022490"/>
    </source>
</evidence>
<accession>A0A157SYE5</accession>
<evidence type="ECO:0000256" key="10">
    <source>
        <dbReference type="RuleBase" id="RU363036"/>
    </source>
</evidence>
<dbReference type="EMBL" id="CP011055">
    <property type="protein sequence ID" value="AKA73754.2"/>
    <property type="molecule type" value="Genomic_DNA"/>
</dbReference>
<dbReference type="GO" id="GO:0005524">
    <property type="term" value="F:ATP binding"/>
    <property type="evidence" value="ECO:0007669"/>
    <property type="project" value="UniProtKB-UniRule"/>
</dbReference>
<evidence type="ECO:0000256" key="7">
    <source>
        <dbReference type="ARBA" id="ARBA00023146"/>
    </source>
</evidence>
<evidence type="ECO:0000256" key="1">
    <source>
        <dbReference type="ARBA" id="ARBA00005594"/>
    </source>
</evidence>
<dbReference type="InterPro" id="IPR020653">
    <property type="entry name" value="Tryptophan-tRNA-ligase_arc"/>
</dbReference>
<dbReference type="EMBL" id="CP011056">
    <property type="protein sequence ID" value="AKA76451.2"/>
    <property type="molecule type" value="Genomic_DNA"/>
</dbReference>
<dbReference type="InterPro" id="IPR002306">
    <property type="entry name" value="Trp-tRNA-ligase"/>
</dbReference>
<dbReference type="CDD" id="cd00806">
    <property type="entry name" value="TrpRS_core"/>
    <property type="match status" value="1"/>
</dbReference>
<evidence type="ECO:0000256" key="9">
    <source>
        <dbReference type="HAMAP-Rule" id="MF_00140"/>
    </source>
</evidence>
<evidence type="ECO:0000313" key="25">
    <source>
        <dbReference type="Proteomes" id="UP000076770"/>
    </source>
</evidence>
<evidence type="ECO:0000256" key="3">
    <source>
        <dbReference type="ARBA" id="ARBA00022598"/>
    </source>
</evidence>
<protein>
    <recommendedName>
        <fullName evidence="9">Tryptophan--tRNA ligase</fullName>
        <ecNumber evidence="9">6.1.1.2</ecNumber>
    </recommendedName>
    <alternativeName>
        <fullName evidence="9">Tryptophanyl-tRNA synthetase</fullName>
        <shortName evidence="9">TrpRS</shortName>
    </alternativeName>
</protein>
<dbReference type="EMBL" id="CP033237">
    <property type="protein sequence ID" value="AZF73467.1"/>
    <property type="molecule type" value="Genomic_DNA"/>
</dbReference>
<evidence type="ECO:0000313" key="18">
    <source>
        <dbReference type="EMBL" id="AZF78702.1"/>
    </source>
</evidence>
<dbReference type="Proteomes" id="UP000076770">
    <property type="component" value="Chromosome i"/>
</dbReference>
<evidence type="ECO:0000313" key="28">
    <source>
        <dbReference type="Proteomes" id="UP000273194"/>
    </source>
</evidence>
<accession>A0A0E3GUZ9</accession>
<dbReference type="Pfam" id="PF00579">
    <property type="entry name" value="tRNA-synt_1b"/>
    <property type="match status" value="1"/>
</dbReference>
<dbReference type="EMBL" id="CP033235">
    <property type="protein sequence ID" value="AZF68227.1"/>
    <property type="molecule type" value="Genomic_DNA"/>
</dbReference>
<dbReference type="Proteomes" id="UP000269431">
    <property type="component" value="Chromosome"/>
</dbReference>
<proteinExistence type="inferred from homology"/>
<dbReference type="PATRIC" id="fig|2287.9.peg.439"/>
<dbReference type="NCBIfam" id="NF008924">
    <property type="entry name" value="PRK12285.1-1"/>
    <property type="match status" value="1"/>
</dbReference>
<evidence type="ECO:0000256" key="4">
    <source>
        <dbReference type="ARBA" id="ARBA00022741"/>
    </source>
</evidence>
<comment type="catalytic activity">
    <reaction evidence="8 9">
        <text>tRNA(Trp) + L-tryptophan + ATP = L-tryptophyl-tRNA(Trp) + AMP + diphosphate + H(+)</text>
        <dbReference type="Rhea" id="RHEA:24080"/>
        <dbReference type="Rhea" id="RHEA-COMP:9671"/>
        <dbReference type="Rhea" id="RHEA-COMP:9705"/>
        <dbReference type="ChEBI" id="CHEBI:15378"/>
        <dbReference type="ChEBI" id="CHEBI:30616"/>
        <dbReference type="ChEBI" id="CHEBI:33019"/>
        <dbReference type="ChEBI" id="CHEBI:57912"/>
        <dbReference type="ChEBI" id="CHEBI:78442"/>
        <dbReference type="ChEBI" id="CHEBI:78535"/>
        <dbReference type="ChEBI" id="CHEBI:456215"/>
        <dbReference type="EC" id="6.1.1.2"/>
    </reaction>
</comment>
<dbReference type="GO" id="GO:0004830">
    <property type="term" value="F:tryptophan-tRNA ligase activity"/>
    <property type="evidence" value="ECO:0007669"/>
    <property type="project" value="UniProtKB-UniRule"/>
</dbReference>
<dbReference type="EMBL" id="CP033240">
    <property type="protein sequence ID" value="AZF81305.1"/>
    <property type="molecule type" value="Genomic_DNA"/>
</dbReference>
<dbReference type="Proteomes" id="UP000273194">
    <property type="component" value="Chromosome"/>
</dbReference>
<dbReference type="EMBL" id="CP033239">
    <property type="protein sequence ID" value="AZF78702.1"/>
    <property type="molecule type" value="Genomic_DNA"/>
</dbReference>
<gene>
    <name evidence="9" type="primary">trpS</name>
    <name evidence="21" type="ORF">SSOP1_0435</name>
    <name evidence="13" type="ORF">SULA_1476</name>
    <name evidence="11" type="ORF">SULB_1477</name>
    <name evidence="12" type="ORF">SULC_1475</name>
    <name evidence="14" type="ORF">SULG_07350</name>
    <name evidence="15" type="ORF">SULH_07350</name>
    <name evidence="16" type="ORF">SULI_07350</name>
    <name evidence="17" type="ORF">SULM_07350</name>
    <name evidence="18" type="ORF">SULN_07350</name>
    <name evidence="19" type="ORF">SULO_07360</name>
    <name evidence="20" type="ORF">SULZ_07590</name>
</gene>
<evidence type="ECO:0000313" key="21">
    <source>
        <dbReference type="EMBL" id="SAI83990.1"/>
    </source>
</evidence>
<dbReference type="NCBIfam" id="NF008927">
    <property type="entry name" value="PRK12285.1-4"/>
    <property type="match status" value="1"/>
</dbReference>
<evidence type="ECO:0000256" key="8">
    <source>
        <dbReference type="ARBA" id="ARBA00049929"/>
    </source>
</evidence>
<dbReference type="EMBL" id="LT549890">
    <property type="protein sequence ID" value="SAI83990.1"/>
    <property type="molecule type" value="Genomic_DNA"/>
</dbReference>
<evidence type="ECO:0000313" key="31">
    <source>
        <dbReference type="Proteomes" id="UP000278715"/>
    </source>
</evidence>
<feature type="short sequence motif" description="'KMSKS' region" evidence="9">
    <location>
        <begin position="259"/>
        <end position="263"/>
    </location>
</feature>
<keyword evidence="6 9" id="KW-0648">Protein biosynthesis</keyword>
<dbReference type="EMBL" id="CP033241">
    <property type="protein sequence ID" value="AZF83941.1"/>
    <property type="molecule type" value="Genomic_DNA"/>
</dbReference>
<evidence type="ECO:0000256" key="6">
    <source>
        <dbReference type="ARBA" id="ARBA00022917"/>
    </source>
</evidence>
<dbReference type="Gene3D" id="3.40.50.620">
    <property type="entry name" value="HUPs"/>
    <property type="match status" value="1"/>
</dbReference>
<name>A0A0E3GUZ9_SACSO</name>
<dbReference type="Proteomes" id="UP000033057">
    <property type="component" value="Chromosome"/>
</dbReference>
<reference evidence="26 27" key="4">
    <citation type="journal article" date="2018" name="Proc. Natl. Acad. Sci. U.S.A.">
        <title>Nonmutational mechanism of inheritance in the Archaeon Sulfolobus solfataricus.</title>
        <authorList>
            <person name="Payne S."/>
            <person name="McCarthy S."/>
            <person name="Johnson T."/>
            <person name="North E."/>
            <person name="Blum P."/>
        </authorList>
    </citation>
    <scope>NUCLEOTIDE SEQUENCE [LARGE SCALE GENOMIC DNA]</scope>
    <source>
        <strain evidence="15 26">SARC-H</strain>
        <strain evidence="16 30">SARC-I</strain>
        <strain evidence="18 31">SARC-N</strain>
        <strain evidence="19 32">SARC-O</strain>
        <strain evidence="20 27">SUL120</strain>
        <strain evidence="14 28">SULG</strain>
        <strain evidence="17 29">SULM</strain>
    </source>
</reference>
<reference evidence="12" key="5">
    <citation type="submission" date="2018-10" db="EMBL/GenBank/DDBJ databases">
        <authorList>
            <person name="McCarthy S."/>
            <person name="Gradnigo J."/>
            <person name="Johnson T."/>
            <person name="Payne S."/>
            <person name="Lipzen A."/>
            <person name="Schackwitz W."/>
            <person name="Martin J."/>
            <person name="Moriyama E."/>
            <person name="Blum P."/>
        </authorList>
    </citation>
    <scope>NUCLEOTIDE SEQUENCE</scope>
    <source>
        <strain evidence="11">SARC-B</strain>
        <strain evidence="12">SARC-C</strain>
        <strain evidence="13">SULA</strain>
    </source>
</reference>
<dbReference type="GO" id="GO:0005737">
    <property type="term" value="C:cytoplasm"/>
    <property type="evidence" value="ECO:0007669"/>
    <property type="project" value="UniProtKB-SubCell"/>
</dbReference>
<reference evidence="25" key="2">
    <citation type="submission" date="2016-04" db="EMBL/GenBank/DDBJ databases">
        <authorList>
            <person name="Shah S.A."/>
            <person name="Garrett R.A."/>
        </authorList>
    </citation>
    <scope>NUCLEOTIDE SEQUENCE [LARGE SCALE GENOMIC DNA]</scope>
    <source>
        <strain evidence="25">ATCC 35091 / DSM 1616 / JCM 8930 / NBRC 15331 / P1</strain>
    </source>
</reference>
<evidence type="ECO:0000313" key="27">
    <source>
        <dbReference type="Proteomes" id="UP000269431"/>
    </source>
</evidence>
<dbReference type="Proteomes" id="UP000275843">
    <property type="component" value="Chromosome"/>
</dbReference>
<evidence type="ECO:0000313" key="14">
    <source>
        <dbReference type="EMBL" id="AZF68227.1"/>
    </source>
</evidence>
<keyword evidence="3 9" id="KW-0436">Ligase</keyword>
<keyword evidence="5 9" id="KW-0067">ATP-binding</keyword>
<dbReference type="FunFam" id="3.40.50.620:FF:000138">
    <property type="entry name" value="Tryptophan--tRNA ligase"/>
    <property type="match status" value="1"/>
</dbReference>
<dbReference type="EMBL" id="CP033238">
    <property type="protein sequence ID" value="AZF76091.1"/>
    <property type="molecule type" value="Genomic_DNA"/>
</dbReference>
<dbReference type="Proteomes" id="UP000278715">
    <property type="component" value="Chromosome"/>
</dbReference>
<dbReference type="Gene3D" id="1.10.240.10">
    <property type="entry name" value="Tyrosyl-Transfer RNA Synthetase"/>
    <property type="match status" value="1"/>
</dbReference>
<keyword evidence="4 9" id="KW-0547">Nucleotide-binding</keyword>
<dbReference type="Proteomes" id="UP000033106">
    <property type="component" value="Chromosome"/>
</dbReference>
<dbReference type="KEGG" id="ssol:SULB_1477"/>
<dbReference type="Proteomes" id="UP000282269">
    <property type="component" value="Chromosome"/>
</dbReference>
<dbReference type="InterPro" id="IPR014729">
    <property type="entry name" value="Rossmann-like_a/b/a_fold"/>
</dbReference>
<comment type="similarity">
    <text evidence="1 9 10">Belongs to the class-I aminoacyl-tRNA synthetase family.</text>
</comment>
<evidence type="ECO:0000313" key="26">
    <source>
        <dbReference type="Proteomes" id="UP000267993"/>
    </source>
</evidence>
<dbReference type="InterPro" id="IPR002305">
    <property type="entry name" value="aa-tRNA-synth_Ic"/>
</dbReference>
<reference evidence="22 23" key="1">
    <citation type="journal article" date="2015" name="Genome Announc.">
        <title>Complete Genome Sequence of Sulfolobus solfataricus Strain 98/2 and Evolved Derivatives.</title>
        <authorList>
            <person name="McCarthy S."/>
            <person name="Gradnigo J."/>
            <person name="Johnson T."/>
            <person name="Payne S."/>
            <person name="Lipzen A."/>
            <person name="Martin J."/>
            <person name="Schackwitz W."/>
            <person name="Moriyama E."/>
            <person name="Blum P."/>
        </authorList>
    </citation>
    <scope>NUCLEOTIDE SEQUENCE [LARGE SCALE GENOMIC DNA]</scope>
    <source>
        <strain evidence="22">98/2 SULC</strain>
        <strain evidence="11">SARC-B</strain>
        <strain evidence="12">SARC-C</strain>
        <strain evidence="13 24">SULA</strain>
        <strain evidence="23">SULB</strain>
    </source>
</reference>
<evidence type="ECO:0000313" key="15">
    <source>
        <dbReference type="EMBL" id="AZF70847.1"/>
    </source>
</evidence>
<evidence type="ECO:0000313" key="24">
    <source>
        <dbReference type="Proteomes" id="UP000033106"/>
    </source>
</evidence>
<organism evidence="12 22">
    <name type="scientific">Saccharolobus solfataricus</name>
    <name type="common">Sulfolobus solfataricus</name>
    <dbReference type="NCBI Taxonomy" id="2287"/>
    <lineage>
        <taxon>Archaea</taxon>
        <taxon>Thermoproteota</taxon>
        <taxon>Thermoprotei</taxon>
        <taxon>Sulfolobales</taxon>
        <taxon>Sulfolobaceae</taxon>
        <taxon>Saccharolobus</taxon>
    </lineage>
</organism>
<dbReference type="Proteomes" id="UP000267993">
    <property type="component" value="Chromosome"/>
</dbReference>
<dbReference type="AlphaFoldDB" id="A0A0E3GUZ9"/>
<dbReference type="HAMAP" id="MF_00140_A">
    <property type="entry name" value="Trp_tRNA_synth_A"/>
    <property type="match status" value="1"/>
</dbReference>
<comment type="function">
    <text evidence="9">Catalyzes the attachment of tryptophan to tRNA(Trp).</text>
</comment>